<keyword evidence="2" id="KW-1185">Reference proteome</keyword>
<organism evidence="1 2">
    <name type="scientific">Aromia moschata</name>
    <dbReference type="NCBI Taxonomy" id="1265417"/>
    <lineage>
        <taxon>Eukaryota</taxon>
        <taxon>Metazoa</taxon>
        <taxon>Ecdysozoa</taxon>
        <taxon>Arthropoda</taxon>
        <taxon>Hexapoda</taxon>
        <taxon>Insecta</taxon>
        <taxon>Pterygota</taxon>
        <taxon>Neoptera</taxon>
        <taxon>Endopterygota</taxon>
        <taxon>Coleoptera</taxon>
        <taxon>Polyphaga</taxon>
        <taxon>Cucujiformia</taxon>
        <taxon>Chrysomeloidea</taxon>
        <taxon>Cerambycidae</taxon>
        <taxon>Cerambycinae</taxon>
        <taxon>Callichromatini</taxon>
        <taxon>Aromia</taxon>
    </lineage>
</organism>
<accession>A0AAV8XZ41</accession>
<dbReference type="AlphaFoldDB" id="A0AAV8XZ41"/>
<dbReference type="EMBL" id="JAPWTK010000271">
    <property type="protein sequence ID" value="KAJ8943974.1"/>
    <property type="molecule type" value="Genomic_DNA"/>
</dbReference>
<dbReference type="Proteomes" id="UP001162162">
    <property type="component" value="Unassembled WGS sequence"/>
</dbReference>
<evidence type="ECO:0000313" key="1">
    <source>
        <dbReference type="EMBL" id="KAJ8943974.1"/>
    </source>
</evidence>
<comment type="caution">
    <text evidence="1">The sequence shown here is derived from an EMBL/GenBank/DDBJ whole genome shotgun (WGS) entry which is preliminary data.</text>
</comment>
<reference evidence="1" key="1">
    <citation type="journal article" date="2023" name="Insect Mol. Biol.">
        <title>Genome sequencing provides insights into the evolution of gene families encoding plant cell wall-degrading enzymes in longhorned beetles.</title>
        <authorList>
            <person name="Shin N.R."/>
            <person name="Okamura Y."/>
            <person name="Kirsch R."/>
            <person name="Pauchet Y."/>
        </authorList>
    </citation>
    <scope>NUCLEOTIDE SEQUENCE</scope>
    <source>
        <strain evidence="1">AMC_N1</strain>
    </source>
</reference>
<proteinExistence type="predicted"/>
<gene>
    <name evidence="1" type="ORF">NQ318_013555</name>
</gene>
<name>A0AAV8XZ41_9CUCU</name>
<evidence type="ECO:0000313" key="2">
    <source>
        <dbReference type="Proteomes" id="UP001162162"/>
    </source>
</evidence>
<sequence length="68" mass="7926">MDNLEKLWCHSVTTDEKEYGKTISCSYAEDIACFITEKNYMCTYQHFKLHTSAASKRIEGNVERIPMD</sequence>
<protein>
    <submittedName>
        <fullName evidence="1">Uncharacterized protein</fullName>
    </submittedName>
</protein>